<gene>
    <name evidence="2" type="ORF">WG78_15670</name>
</gene>
<dbReference type="Proteomes" id="UP000037939">
    <property type="component" value="Unassembled WGS sequence"/>
</dbReference>
<sequence>MLPTPLMLALSMPMRWPATSCPLPFTSVCALLALLLSWISTCWPLILPSELSIWPRPVMLSVASAKTLPPWLSSVLVFRLTSWPCRPCSWPWVARLLMLSAVTLRLSPAPIRLPLLSMLPPPTFSVALCTACNWPPRLSMPLALSCRPWLAVITPPAPLLSWPVVAVRSVAAPIKPALLFRSPLCSVMPLWLMMPSAVPDCVLVSVWPWLSMLNAPVDWIRPAVLFSAPLCTPKVPRAPKVPCVLSRVCVPAFTSVFWPTIWPCRLFRPLLFRVSACAASIWPSWLLRLPVVVSVAASCTEPILPCALFSCAAEIVSAPLLAILPPLLSSAFCAVSVALPPAVIWPPPLSSVPALIVLLPAAARRPACVPSTRLSSVPLTVMPSAPACAACSVPPRLSRLAACRFRSPFAPSVPPVLVSAPVTVTLAAPLPYCAIWPLTLDSAAAVTCSACALTVPPSSTIWLPCNASVPLLMIWPLLPSTSPPPRLSVPLPACCTVPLPLFSCAVLMLRLAPLLPSVPLLLSIWLAASVVSPLPVCSRLPAWLSITPALMFSWLASIAPCSLFSVPLVLSVSVPAVLTTALAVLSVP</sequence>
<keyword evidence="1" id="KW-0472">Membrane</keyword>
<dbReference type="STRING" id="857265.WG78_15670"/>
<name>A0A0N1JS88_9NEIS</name>
<feature type="transmembrane region" description="Helical" evidence="1">
    <location>
        <begin position="518"/>
        <end position="537"/>
    </location>
</feature>
<evidence type="ECO:0000313" key="2">
    <source>
        <dbReference type="EMBL" id="KPC51269.1"/>
    </source>
</evidence>
<protein>
    <submittedName>
        <fullName evidence="2">Uncharacterized protein</fullName>
    </submittedName>
</protein>
<comment type="caution">
    <text evidence="2">The sequence shown here is derived from an EMBL/GenBank/DDBJ whole genome shotgun (WGS) entry which is preliminary data.</text>
</comment>
<reference evidence="2 3" key="1">
    <citation type="submission" date="2015-07" db="EMBL/GenBank/DDBJ databases">
        <title>Draft genome sequence of the Amantichitinum ursilacus IGB-41, a new chitin-degrading bacterium.</title>
        <authorList>
            <person name="Kirstahler P."/>
            <person name="Guenther M."/>
            <person name="Grumaz C."/>
            <person name="Rupp S."/>
            <person name="Zibek S."/>
            <person name="Sohn K."/>
        </authorList>
    </citation>
    <scope>NUCLEOTIDE SEQUENCE [LARGE SCALE GENOMIC DNA]</scope>
    <source>
        <strain evidence="2 3">IGB-41</strain>
    </source>
</reference>
<dbReference type="EMBL" id="LAQT01000019">
    <property type="protein sequence ID" value="KPC51269.1"/>
    <property type="molecule type" value="Genomic_DNA"/>
</dbReference>
<keyword evidence="1" id="KW-0812">Transmembrane</keyword>
<evidence type="ECO:0000256" key="1">
    <source>
        <dbReference type="SAM" id="Phobius"/>
    </source>
</evidence>
<organism evidence="2 3">
    <name type="scientific">Amantichitinum ursilacus</name>
    <dbReference type="NCBI Taxonomy" id="857265"/>
    <lineage>
        <taxon>Bacteria</taxon>
        <taxon>Pseudomonadati</taxon>
        <taxon>Pseudomonadota</taxon>
        <taxon>Betaproteobacteria</taxon>
        <taxon>Neisseriales</taxon>
        <taxon>Chitinibacteraceae</taxon>
        <taxon>Amantichitinum</taxon>
    </lineage>
</organism>
<proteinExistence type="predicted"/>
<keyword evidence="3" id="KW-1185">Reference proteome</keyword>
<dbReference type="AlphaFoldDB" id="A0A0N1JS88"/>
<accession>A0A0N1JS88</accession>
<keyword evidence="1" id="KW-1133">Transmembrane helix</keyword>
<evidence type="ECO:0000313" key="3">
    <source>
        <dbReference type="Proteomes" id="UP000037939"/>
    </source>
</evidence>